<dbReference type="SUPFAM" id="SSF46785">
    <property type="entry name" value="Winged helix' DNA-binding domain"/>
    <property type="match status" value="1"/>
</dbReference>
<dbReference type="InterPro" id="IPR036390">
    <property type="entry name" value="WH_DNA-bd_sf"/>
</dbReference>
<protein>
    <submittedName>
        <fullName evidence="4">Sugar kinase</fullName>
    </submittedName>
</protein>
<feature type="compositionally biased region" description="Gly residues" evidence="2">
    <location>
        <begin position="415"/>
        <end position="425"/>
    </location>
</feature>
<dbReference type="GO" id="GO:0003700">
    <property type="term" value="F:DNA-binding transcription factor activity"/>
    <property type="evidence" value="ECO:0007669"/>
    <property type="project" value="InterPro"/>
</dbReference>
<evidence type="ECO:0000313" key="4">
    <source>
        <dbReference type="EMBL" id="OQO93818.1"/>
    </source>
</evidence>
<keyword evidence="4" id="KW-0418">Kinase</keyword>
<dbReference type="GO" id="GO:0016301">
    <property type="term" value="F:kinase activity"/>
    <property type="evidence" value="ECO:0007669"/>
    <property type="project" value="UniProtKB-KW"/>
</dbReference>
<evidence type="ECO:0000256" key="1">
    <source>
        <dbReference type="ARBA" id="ARBA00006479"/>
    </source>
</evidence>
<gene>
    <name evidence="4" type="ORF">B1813_04635</name>
</gene>
<feature type="domain" description="HTH marR-type" evidence="3">
    <location>
        <begin position="17"/>
        <end position="67"/>
    </location>
</feature>
<dbReference type="STRING" id="1962155.B1813_04635"/>
<keyword evidence="4" id="KW-0808">Transferase</keyword>
<dbReference type="SUPFAM" id="SSF53067">
    <property type="entry name" value="Actin-like ATPase domain"/>
    <property type="match status" value="1"/>
</dbReference>
<comment type="caution">
    <text evidence="4">The sequence shown here is derived from an EMBL/GenBank/DDBJ whole genome shotgun (WGS) entry which is preliminary data.</text>
</comment>
<comment type="similarity">
    <text evidence="1">Belongs to the ROK (NagC/XylR) family.</text>
</comment>
<name>A0A1V9A9S9_SACPI</name>
<accession>A0A1V9A9S9</accession>
<dbReference type="PANTHER" id="PTHR18964">
    <property type="entry name" value="ROK (REPRESSOR, ORF, KINASE) FAMILY"/>
    <property type="match status" value="1"/>
</dbReference>
<proteinExistence type="inferred from homology"/>
<dbReference type="Pfam" id="PF00480">
    <property type="entry name" value="ROK"/>
    <property type="match status" value="1"/>
</dbReference>
<dbReference type="Proteomes" id="UP000192591">
    <property type="component" value="Unassembled WGS sequence"/>
</dbReference>
<evidence type="ECO:0000256" key="2">
    <source>
        <dbReference type="SAM" id="MobiDB-lite"/>
    </source>
</evidence>
<dbReference type="AlphaFoldDB" id="A0A1V9A9S9"/>
<organism evidence="4 5">
    <name type="scientific">Saccharomonospora piscinae</name>
    <dbReference type="NCBI Taxonomy" id="687388"/>
    <lineage>
        <taxon>Bacteria</taxon>
        <taxon>Bacillati</taxon>
        <taxon>Actinomycetota</taxon>
        <taxon>Actinomycetes</taxon>
        <taxon>Pseudonocardiales</taxon>
        <taxon>Pseudonocardiaceae</taxon>
        <taxon>Saccharomonospora</taxon>
    </lineage>
</organism>
<feature type="region of interest" description="Disordered" evidence="2">
    <location>
        <begin position="389"/>
        <end position="425"/>
    </location>
</feature>
<dbReference type="InterPro" id="IPR000600">
    <property type="entry name" value="ROK"/>
</dbReference>
<feature type="region of interest" description="Disordered" evidence="2">
    <location>
        <begin position="62"/>
        <end position="82"/>
    </location>
</feature>
<dbReference type="Gene3D" id="1.10.10.10">
    <property type="entry name" value="Winged helix-like DNA-binding domain superfamily/Winged helix DNA-binding domain"/>
    <property type="match status" value="1"/>
</dbReference>
<dbReference type="Gene3D" id="3.30.420.40">
    <property type="match status" value="2"/>
</dbReference>
<sequence length="425" mass="43481">MTATGPAGQHTVRRHNCALVLAAVANEPGVSRAGVATRTGLTKATVSSLVDRLVLASLIREEGRQHRSGPGRRGTSLSLSPDGPHGLGVEIAVDHVTTCLVGLTGGTRHAHVRRADNRDGPARTLERVAGEVADALRRAEHDGIPVGGVGVAVPGLVEASGGRVHRAPNLGWHDVDLAEELACRVPVAPGELVVGNEANLAALAELAALRQAGGEIPESFVHVSGEVGIGAGLVLGGELFDGTRGFGGELGHFPVRPRGPRCSCGSRGCLERLAGQDAILDRAGARDVDALLALLDAADRTATSAVRSAGRLLGTALSSAVNLLDVPTVVLGGTYARLHPWLADPLTDELGTRVLSARWHPVEVRASVLGADAAVRGAATTALRTILTDPESFISPGRPPPHADSRTTSSVGSRIDGGSGVSPAS</sequence>
<dbReference type="RefSeq" id="WP_081190742.1">
    <property type="nucleotide sequence ID" value="NZ_MWIH01000003.1"/>
</dbReference>
<keyword evidence="5" id="KW-1185">Reference proteome</keyword>
<dbReference type="Pfam" id="PF12802">
    <property type="entry name" value="MarR_2"/>
    <property type="match status" value="1"/>
</dbReference>
<dbReference type="PANTHER" id="PTHR18964:SF149">
    <property type="entry name" value="BIFUNCTIONAL UDP-N-ACETYLGLUCOSAMINE 2-EPIMERASE_N-ACETYLMANNOSAMINE KINASE"/>
    <property type="match status" value="1"/>
</dbReference>
<reference evidence="4 5" key="1">
    <citation type="submission" date="2017-02" db="EMBL/GenBank/DDBJ databases">
        <title>Draft genome of Saccharomonospora sp. 154.</title>
        <authorList>
            <person name="Alonso-Carmona G.S."/>
            <person name="De La Haba R."/>
            <person name="Vera-Gargallo B."/>
            <person name="Sandoval-Trujillo A.H."/>
            <person name="Ramirez-Duran N."/>
            <person name="Ventosa A."/>
        </authorList>
    </citation>
    <scope>NUCLEOTIDE SEQUENCE [LARGE SCALE GENOMIC DNA]</scope>
    <source>
        <strain evidence="4 5">LRS4.154</strain>
    </source>
</reference>
<dbReference type="InterPro" id="IPR043129">
    <property type="entry name" value="ATPase_NBD"/>
</dbReference>
<dbReference type="InterPro" id="IPR036388">
    <property type="entry name" value="WH-like_DNA-bd_sf"/>
</dbReference>
<dbReference type="EMBL" id="MWIH01000003">
    <property type="protein sequence ID" value="OQO93818.1"/>
    <property type="molecule type" value="Genomic_DNA"/>
</dbReference>
<dbReference type="InterPro" id="IPR000835">
    <property type="entry name" value="HTH_MarR-typ"/>
</dbReference>
<evidence type="ECO:0000313" key="5">
    <source>
        <dbReference type="Proteomes" id="UP000192591"/>
    </source>
</evidence>
<evidence type="ECO:0000259" key="3">
    <source>
        <dbReference type="Pfam" id="PF12802"/>
    </source>
</evidence>